<evidence type="ECO:0000256" key="13">
    <source>
        <dbReference type="ARBA" id="ARBA00080405"/>
    </source>
</evidence>
<dbReference type="GO" id="GO:0006886">
    <property type="term" value="P:intracellular protein transport"/>
    <property type="evidence" value="ECO:0007669"/>
    <property type="project" value="InterPro"/>
</dbReference>
<keyword evidence="16" id="KW-0675">Receptor</keyword>
<dbReference type="FunFam" id="1.20.960.10:FF:000002">
    <property type="entry name" value="Mitochondrial import receptor subunit TOM20"/>
    <property type="match status" value="1"/>
</dbReference>
<evidence type="ECO:0000256" key="8">
    <source>
        <dbReference type="ARBA" id="ARBA00023128"/>
    </source>
</evidence>
<dbReference type="GO" id="GO:0030943">
    <property type="term" value="F:mitochondrion targeting sequence binding"/>
    <property type="evidence" value="ECO:0007669"/>
    <property type="project" value="TreeGrafter"/>
</dbReference>
<feature type="transmembrane region" description="Helical" evidence="15">
    <location>
        <begin position="6"/>
        <end position="28"/>
    </location>
</feature>
<dbReference type="GO" id="GO:0005742">
    <property type="term" value="C:mitochondrial outer membrane translocase complex"/>
    <property type="evidence" value="ECO:0007669"/>
    <property type="project" value="UniProtKB-UniRule"/>
</dbReference>
<dbReference type="InterPro" id="IPR023392">
    <property type="entry name" value="Tom20_dom_sf"/>
</dbReference>
<keyword evidence="9 14" id="KW-0472">Membrane</keyword>
<dbReference type="GO" id="GO:0030150">
    <property type="term" value="P:protein import into mitochondrial matrix"/>
    <property type="evidence" value="ECO:0007669"/>
    <property type="project" value="TreeGrafter"/>
</dbReference>
<evidence type="ECO:0000256" key="15">
    <source>
        <dbReference type="SAM" id="Phobius"/>
    </source>
</evidence>
<proteinExistence type="inferred from homology"/>
<evidence type="ECO:0000313" key="16">
    <source>
        <dbReference type="EMBL" id="KAH6672704.1"/>
    </source>
</evidence>
<dbReference type="EMBL" id="JAGSXJ010000027">
    <property type="protein sequence ID" value="KAH6672704.1"/>
    <property type="molecule type" value="Genomic_DNA"/>
</dbReference>
<organism evidence="16 17">
    <name type="scientific">Plectosphaerella plurivora</name>
    <dbReference type="NCBI Taxonomy" id="936078"/>
    <lineage>
        <taxon>Eukaryota</taxon>
        <taxon>Fungi</taxon>
        <taxon>Dikarya</taxon>
        <taxon>Ascomycota</taxon>
        <taxon>Pezizomycotina</taxon>
        <taxon>Sordariomycetes</taxon>
        <taxon>Hypocreomycetidae</taxon>
        <taxon>Glomerellales</taxon>
        <taxon>Plectosphaerellaceae</taxon>
        <taxon>Plectosphaerella</taxon>
    </lineage>
</organism>
<dbReference type="Proteomes" id="UP000770015">
    <property type="component" value="Unassembled WGS sequence"/>
</dbReference>
<comment type="caution">
    <text evidence="16">The sequence shown here is derived from an EMBL/GenBank/DDBJ whole genome shotgun (WGS) entry which is preliminary data.</text>
</comment>
<keyword evidence="8 14" id="KW-0496">Mitochondrion</keyword>
<dbReference type="PIRSF" id="PIRSF037707">
    <property type="entry name" value="MAS20_rcpt"/>
    <property type="match status" value="1"/>
</dbReference>
<dbReference type="PANTHER" id="PTHR12430:SF0">
    <property type="entry name" value="TRANSLOCASE OF OUTER MITOCHONDRIAL MEMBRANE 20"/>
    <property type="match status" value="1"/>
</dbReference>
<dbReference type="GO" id="GO:0006605">
    <property type="term" value="P:protein targeting"/>
    <property type="evidence" value="ECO:0007669"/>
    <property type="project" value="InterPro"/>
</dbReference>
<evidence type="ECO:0000256" key="10">
    <source>
        <dbReference type="ARBA" id="ARBA00042705"/>
    </source>
</evidence>
<gene>
    <name evidence="16" type="ORF">F5X68DRAFT_158452</name>
</gene>
<accession>A0A9P9A6J1</accession>
<keyword evidence="7 15" id="KW-1133">Transmembrane helix</keyword>
<comment type="subcellular location">
    <subcellularLocation>
        <location evidence="1">Mitochondrion outer membrane</location>
        <topology evidence="1">Single-pass membrane protein</topology>
    </subcellularLocation>
</comment>
<evidence type="ECO:0000256" key="4">
    <source>
        <dbReference type="ARBA" id="ARBA00022692"/>
    </source>
</evidence>
<sequence length="174" mass="19192">MVQQSTIITASVAAVATGVLAYIAYFDYNRRADPNFRRKLRRNERQQHRAEKDAAVEESTRQRQTIKALVAEAKEEGYPTDTEGREAFFLQQVSEGETLAVDPSRSLEAALAFYKALKVYPTPGDLINIYDKTVAKPVLDILAEMIAYDSDLKIGGSYTGGINLSDMPPAAGLD</sequence>
<keyword evidence="4 15" id="KW-0812">Transmembrane</keyword>
<evidence type="ECO:0000256" key="6">
    <source>
        <dbReference type="ARBA" id="ARBA00022927"/>
    </source>
</evidence>
<dbReference type="SUPFAM" id="SSF47157">
    <property type="entry name" value="Mitochondrial import receptor subunit Tom20"/>
    <property type="match status" value="1"/>
</dbReference>
<dbReference type="PRINTS" id="PR00351">
    <property type="entry name" value="OM20RECEPTOR"/>
</dbReference>
<evidence type="ECO:0000256" key="1">
    <source>
        <dbReference type="ARBA" id="ARBA00004572"/>
    </source>
</evidence>
<keyword evidence="5 14" id="KW-1000">Mitochondrion outer membrane</keyword>
<dbReference type="PANTHER" id="PTHR12430">
    <property type="entry name" value="MITOCHONDRIAL IMPORT RECEPTOR SUBUNIT TOM20"/>
    <property type="match status" value="1"/>
</dbReference>
<evidence type="ECO:0000256" key="9">
    <source>
        <dbReference type="ARBA" id="ARBA00023136"/>
    </source>
</evidence>
<dbReference type="Gene3D" id="1.20.960.10">
    <property type="entry name" value="Mitochondrial outer membrane translocase complex, subunit Tom20 domain"/>
    <property type="match status" value="1"/>
</dbReference>
<dbReference type="NCBIfam" id="TIGR00985">
    <property type="entry name" value="3a0801s04tom"/>
    <property type="match status" value="1"/>
</dbReference>
<dbReference type="InterPro" id="IPR002056">
    <property type="entry name" value="MAS20"/>
</dbReference>
<evidence type="ECO:0000256" key="12">
    <source>
        <dbReference type="ARBA" id="ARBA00073975"/>
    </source>
</evidence>
<evidence type="ECO:0000256" key="14">
    <source>
        <dbReference type="PIRNR" id="PIRNR037707"/>
    </source>
</evidence>
<dbReference type="OrthoDB" id="2154253at2759"/>
<keyword evidence="3" id="KW-0813">Transport</keyword>
<keyword evidence="17" id="KW-1185">Reference proteome</keyword>
<keyword evidence="6" id="KW-0653">Protein transport</keyword>
<name>A0A9P9A6J1_9PEZI</name>
<evidence type="ECO:0000256" key="7">
    <source>
        <dbReference type="ARBA" id="ARBA00022989"/>
    </source>
</evidence>
<dbReference type="GO" id="GO:0016031">
    <property type="term" value="P:tRNA import into mitochondrion"/>
    <property type="evidence" value="ECO:0007669"/>
    <property type="project" value="TreeGrafter"/>
</dbReference>
<evidence type="ECO:0000256" key="3">
    <source>
        <dbReference type="ARBA" id="ARBA00022448"/>
    </source>
</evidence>
<evidence type="ECO:0000313" key="17">
    <source>
        <dbReference type="Proteomes" id="UP000770015"/>
    </source>
</evidence>
<protein>
    <recommendedName>
        <fullName evidence="11">Mitochondrial import receptor subunit TOM20</fullName>
    </recommendedName>
    <alternativeName>
        <fullName evidence="10">Mitochondrial 20 kDa outer membrane protein</fullName>
    </alternativeName>
    <alternativeName>
        <fullName evidence="12">Mitochondrial import receptor subunit tom20</fullName>
    </alternativeName>
    <alternativeName>
        <fullName evidence="13">Translocase of outer membrane 20 kDa subunit</fullName>
    </alternativeName>
</protein>
<evidence type="ECO:0000256" key="2">
    <source>
        <dbReference type="ARBA" id="ARBA00005792"/>
    </source>
</evidence>
<dbReference type="Pfam" id="PF02064">
    <property type="entry name" value="MAS20"/>
    <property type="match status" value="1"/>
</dbReference>
<evidence type="ECO:0000256" key="5">
    <source>
        <dbReference type="ARBA" id="ARBA00022787"/>
    </source>
</evidence>
<comment type="similarity">
    <text evidence="2 14">Belongs to the Tom20 family.</text>
</comment>
<evidence type="ECO:0000256" key="11">
    <source>
        <dbReference type="ARBA" id="ARBA00068548"/>
    </source>
</evidence>
<dbReference type="AlphaFoldDB" id="A0A9P9A6J1"/>
<dbReference type="GO" id="GO:0008320">
    <property type="term" value="F:protein transmembrane transporter activity"/>
    <property type="evidence" value="ECO:0007669"/>
    <property type="project" value="TreeGrafter"/>
</dbReference>
<reference evidence="16" key="1">
    <citation type="journal article" date="2021" name="Nat. Commun.">
        <title>Genetic determinants of endophytism in the Arabidopsis root mycobiome.</title>
        <authorList>
            <person name="Mesny F."/>
            <person name="Miyauchi S."/>
            <person name="Thiergart T."/>
            <person name="Pickel B."/>
            <person name="Atanasova L."/>
            <person name="Karlsson M."/>
            <person name="Huettel B."/>
            <person name="Barry K.W."/>
            <person name="Haridas S."/>
            <person name="Chen C."/>
            <person name="Bauer D."/>
            <person name="Andreopoulos W."/>
            <person name="Pangilinan J."/>
            <person name="LaButti K."/>
            <person name="Riley R."/>
            <person name="Lipzen A."/>
            <person name="Clum A."/>
            <person name="Drula E."/>
            <person name="Henrissat B."/>
            <person name="Kohler A."/>
            <person name="Grigoriev I.V."/>
            <person name="Martin F.M."/>
            <person name="Hacquard S."/>
        </authorList>
    </citation>
    <scope>NUCLEOTIDE SEQUENCE</scope>
    <source>
        <strain evidence="16">MPI-SDFR-AT-0117</strain>
    </source>
</reference>